<accession>A0A369I8N9</accession>
<proteinExistence type="predicted"/>
<sequence length="71" mass="8264">MAKKFITVGRFGCFKEVKCIEFKLKTGLRIDRIKFLAILSILTFYEKINGIMFKARSGIDITKKSYFFNSV</sequence>
<evidence type="ECO:0000313" key="1">
    <source>
        <dbReference type="EMBL" id="RDB06131.1"/>
    </source>
</evidence>
<dbReference type="Proteomes" id="UP000253141">
    <property type="component" value="Unassembled WGS sequence"/>
</dbReference>
<evidence type="ECO:0000313" key="2">
    <source>
        <dbReference type="Proteomes" id="UP000253141"/>
    </source>
</evidence>
<dbReference type="AlphaFoldDB" id="A0A369I8N9"/>
<gene>
    <name evidence="1" type="ORF">DVG78_09870</name>
</gene>
<organism evidence="1 2">
    <name type="scientific">Runella aurantiaca</name>
    <dbReference type="NCBI Taxonomy" id="2282308"/>
    <lineage>
        <taxon>Bacteria</taxon>
        <taxon>Pseudomonadati</taxon>
        <taxon>Bacteroidota</taxon>
        <taxon>Cytophagia</taxon>
        <taxon>Cytophagales</taxon>
        <taxon>Spirosomataceae</taxon>
        <taxon>Runella</taxon>
    </lineage>
</organism>
<comment type="caution">
    <text evidence="1">The sequence shown here is derived from an EMBL/GenBank/DDBJ whole genome shotgun (WGS) entry which is preliminary data.</text>
</comment>
<protein>
    <submittedName>
        <fullName evidence="1">Uncharacterized protein</fullName>
    </submittedName>
</protein>
<reference evidence="1 2" key="1">
    <citation type="submission" date="2018-07" db="EMBL/GenBank/DDBJ databases">
        <title>Genome analysis of Runella aurantiaca.</title>
        <authorList>
            <person name="Yang X."/>
        </authorList>
    </citation>
    <scope>NUCLEOTIDE SEQUENCE [LARGE SCALE GENOMIC DNA]</scope>
    <source>
        <strain evidence="1 2">YX9</strain>
    </source>
</reference>
<keyword evidence="2" id="KW-1185">Reference proteome</keyword>
<dbReference type="EMBL" id="QPIW01000006">
    <property type="protein sequence ID" value="RDB06131.1"/>
    <property type="molecule type" value="Genomic_DNA"/>
</dbReference>
<name>A0A369I8N9_9BACT</name>